<keyword evidence="2" id="KW-1185">Reference proteome</keyword>
<evidence type="ECO:0000313" key="1">
    <source>
        <dbReference type="EMBL" id="MFF5289295.1"/>
    </source>
</evidence>
<dbReference type="RefSeq" id="WP_026205273.1">
    <property type="nucleotide sequence ID" value="NZ_JBIAZU010000001.1"/>
</dbReference>
<dbReference type="EMBL" id="JBIAZU010000001">
    <property type="protein sequence ID" value="MFF5289295.1"/>
    <property type="molecule type" value="Genomic_DNA"/>
</dbReference>
<proteinExistence type="predicted"/>
<dbReference type="Proteomes" id="UP001602245">
    <property type="component" value="Unassembled WGS sequence"/>
</dbReference>
<protein>
    <submittedName>
        <fullName evidence="1">Uncharacterized protein</fullName>
    </submittedName>
</protein>
<accession>A0ABW6W7K5</accession>
<sequence>MTVTVTTSYIRPTLLHSCAWAATAKEAAFRIDKPPAYVRTSRVFALDPGAAGVVRDLAAMPWHDTRFIPAFDAGTLADELRDADLAMMIATADDGAAAAHAIGHACWERGITTAGVVLDLGGLGLRRAATEAVAALRPHARVLLVTEDRGDIVEILGEVGA</sequence>
<gene>
    <name evidence="1" type="ORF">ACFY35_07645</name>
</gene>
<organism evidence="1 2">
    <name type="scientific">Paractinoplanes globisporus</name>
    <dbReference type="NCBI Taxonomy" id="113565"/>
    <lineage>
        <taxon>Bacteria</taxon>
        <taxon>Bacillati</taxon>
        <taxon>Actinomycetota</taxon>
        <taxon>Actinomycetes</taxon>
        <taxon>Micromonosporales</taxon>
        <taxon>Micromonosporaceae</taxon>
        <taxon>Paractinoplanes</taxon>
    </lineage>
</organism>
<name>A0ABW6W7K5_9ACTN</name>
<evidence type="ECO:0000313" key="2">
    <source>
        <dbReference type="Proteomes" id="UP001602245"/>
    </source>
</evidence>
<comment type="caution">
    <text evidence="1">The sequence shown here is derived from an EMBL/GenBank/DDBJ whole genome shotgun (WGS) entry which is preliminary data.</text>
</comment>
<reference evidence="1 2" key="1">
    <citation type="submission" date="2024-10" db="EMBL/GenBank/DDBJ databases">
        <title>The Natural Products Discovery Center: Release of the First 8490 Sequenced Strains for Exploring Actinobacteria Biosynthetic Diversity.</title>
        <authorList>
            <person name="Kalkreuter E."/>
            <person name="Kautsar S.A."/>
            <person name="Yang D."/>
            <person name="Bader C.D."/>
            <person name="Teijaro C.N."/>
            <person name="Fluegel L."/>
            <person name="Davis C.M."/>
            <person name="Simpson J.R."/>
            <person name="Lauterbach L."/>
            <person name="Steele A.D."/>
            <person name="Gui C."/>
            <person name="Meng S."/>
            <person name="Li G."/>
            <person name="Viehrig K."/>
            <person name="Ye F."/>
            <person name="Su P."/>
            <person name="Kiefer A.F."/>
            <person name="Nichols A."/>
            <person name="Cepeda A.J."/>
            <person name="Yan W."/>
            <person name="Fan B."/>
            <person name="Jiang Y."/>
            <person name="Adhikari A."/>
            <person name="Zheng C.-J."/>
            <person name="Schuster L."/>
            <person name="Cowan T.M."/>
            <person name="Smanski M.J."/>
            <person name="Chevrette M.G."/>
            <person name="De Carvalho L.P.S."/>
            <person name="Shen B."/>
        </authorList>
    </citation>
    <scope>NUCLEOTIDE SEQUENCE [LARGE SCALE GENOMIC DNA]</scope>
    <source>
        <strain evidence="1 2">NPDC000087</strain>
    </source>
</reference>